<evidence type="ECO:0000256" key="11">
    <source>
        <dbReference type="ARBA" id="ARBA00023157"/>
    </source>
</evidence>
<evidence type="ECO:0000256" key="15">
    <source>
        <dbReference type="SAM" id="Phobius"/>
    </source>
</evidence>
<evidence type="ECO:0000256" key="3">
    <source>
        <dbReference type="ARBA" id="ARBA00010147"/>
    </source>
</evidence>
<dbReference type="InterPro" id="IPR011009">
    <property type="entry name" value="Kinase-like_dom_sf"/>
</dbReference>
<feature type="domain" description="Ubiquitin-like" evidence="16">
    <location>
        <begin position="700"/>
        <end position="754"/>
    </location>
</feature>
<comment type="function">
    <text evidence="1">Acts as a defensive agent. Recognizes blood group fucosylated oligosaccharides including A, B, H and Lewis B-type antigens. Does not recognize Lewis A antigen and has low affinity for monovalent haptens.</text>
</comment>
<comment type="caution">
    <text evidence="17">The sequence shown here is derived from an EMBL/GenBank/DDBJ whole genome shotgun (WGS) entry which is preliminary data.</text>
</comment>
<dbReference type="Pfam" id="PF22633">
    <property type="entry name" value="F5_F8_type_C_2"/>
    <property type="match status" value="2"/>
</dbReference>
<evidence type="ECO:0000256" key="13">
    <source>
        <dbReference type="SAM" id="Coils"/>
    </source>
</evidence>
<keyword evidence="6" id="KW-0479">Metal-binding</keyword>
<dbReference type="InterPro" id="IPR029071">
    <property type="entry name" value="Ubiquitin-like_domsf"/>
</dbReference>
<accession>A0A498MUI7</accession>
<evidence type="ECO:0000256" key="6">
    <source>
        <dbReference type="ARBA" id="ARBA00022723"/>
    </source>
</evidence>
<dbReference type="InterPro" id="IPR000626">
    <property type="entry name" value="Ubiquitin-like_dom"/>
</dbReference>
<dbReference type="Gene3D" id="2.60.120.260">
    <property type="entry name" value="Galactose-binding domain-like"/>
    <property type="match status" value="2"/>
</dbReference>
<protein>
    <submittedName>
        <fullName evidence="17">Homocysteine-responsive endoplasmic reticulum-resident ubiquitin-like domain member 2</fullName>
    </submittedName>
</protein>
<dbReference type="InterPro" id="IPR008979">
    <property type="entry name" value="Galactose-bd-like_sf"/>
</dbReference>
<keyword evidence="19" id="KW-1267">Proteomics identification</keyword>
<comment type="subcellular location">
    <subcellularLocation>
        <location evidence="2">Membrane</location>
    </subcellularLocation>
</comment>
<evidence type="ECO:0000256" key="7">
    <source>
        <dbReference type="ARBA" id="ARBA00022734"/>
    </source>
</evidence>
<keyword evidence="11" id="KW-1015">Disulfide bond</keyword>
<dbReference type="EMBL" id="QBIY01012647">
    <property type="protein sequence ID" value="RXN20335.1"/>
    <property type="molecule type" value="Genomic_DNA"/>
</dbReference>
<sequence length="1046" mass="116714">MENSDKSRKGVRNRGKKNDNVEMDAVQKTCVSGTSGVSIAPTAHLADKNKSHELEMYKLRVEWQKDKIDELTKERDYLKEQLASAQTPQQVVSRYKKILWHFSKGGTMSAAFKRVGVDRNTVAVNAPIAELYIAAPDKFKELLKNHSSQKITRNLALYGKATQSDLVGNPWSAEGHASNAIDGNRDPYYNHGSCTATEWQTDPWWRLDLLNEYVVTSITITSQNDNPERLDGTEIHIGNSLLSNGNSNPLAGKISSIPGGRSLTFKWKKGISGRYINVVIPGSNRLLNLCEVEVYGYPAPDGENVALKGKATQISLYGNGFASNAIDGNKDGVYKHGSCTHTEKTLNPWWRLDLLKRHKVFSVVITNTVDSVPSRLNGAEIRIGNSLDNNGNNNPRCAVISSIPPGFSTTFECDGMEGRYINVVIPGREEYLTLFSRMKKEHEDLILKACGAESLQIDAKIQTLWSGYGEIVRVHLEGCDRPSVVVKHVMFPQNQKHPGGWNTDISHQRKMRSYQVESHWYQNYTTSERCRVPACLAVRSFGDEQLIVLEDLDDAGFPMRKTYVNDAEIKACLSWIANFHALFLSVSPEGLWPIGTYWHLETRPEELEAMSDQKLKAAAAEIDSVLNNCRFKTILHGDAKLANFCFSKNGLQVAAVDFQYVGGGCGMKDVIYFLGSCMDEKECEKRVPGLLDHYFSELHKSLDEKANFSELEKEWRMEKLKKHISKVYPSKPSSKDQRLVYSGRLLQDHLQLRDVLRKTSDSAGPSSSSTPSQENPSNSDGLRHRGIPTQTHGLNPAPPGVMQRPEGMPLPMQGGPAAGFPAHPMYMPMQMFWWQQMYARHYYMQYQAAMAASRASSSAPFPTPSAGPATQPARPNEPAAPMGPNPAPEDRPANPNIQMNAQGGAMLNDDELNRDWLDWMYTVSRAAILLSIVYFYSSFGRFIVVIGAMLLVYLHQAGWFPFRAELQNPRAGEGPQDEAEQNQDMQEMERMMDEGMEDDEGDSGEEGPEDPMNADPHQPGFLSAAWSFISTFFTSLIPEGPPHAAN</sequence>
<dbReference type="InterPro" id="IPR051941">
    <property type="entry name" value="BG_Antigen-Binding_Lectin"/>
</dbReference>
<evidence type="ECO:0000256" key="4">
    <source>
        <dbReference type="ARBA" id="ARBA00011233"/>
    </source>
</evidence>
<dbReference type="PANTHER" id="PTHR45713">
    <property type="entry name" value="FTP DOMAIN-CONTAINING PROTEIN"/>
    <property type="match status" value="1"/>
</dbReference>
<keyword evidence="8" id="KW-0106">Calcium</keyword>
<feature type="region of interest" description="Disordered" evidence="14">
    <location>
        <begin position="758"/>
        <end position="804"/>
    </location>
</feature>
<evidence type="ECO:0000256" key="1">
    <source>
        <dbReference type="ARBA" id="ARBA00002219"/>
    </source>
</evidence>
<evidence type="ECO:0000256" key="14">
    <source>
        <dbReference type="SAM" id="MobiDB-lite"/>
    </source>
</evidence>
<dbReference type="SUPFAM" id="SSF49785">
    <property type="entry name" value="Galactose-binding domain-like"/>
    <property type="match status" value="2"/>
</dbReference>
<dbReference type="GO" id="GO:0016020">
    <property type="term" value="C:membrane"/>
    <property type="evidence" value="ECO:0007669"/>
    <property type="project" value="UniProtKB-SubCell"/>
</dbReference>
<dbReference type="STRING" id="84645.A0A498MUI7"/>
<comment type="similarity">
    <text evidence="3">Belongs to the fucolectin family.</text>
</comment>
<dbReference type="PROSITE" id="PS50053">
    <property type="entry name" value="UBIQUITIN_2"/>
    <property type="match status" value="1"/>
</dbReference>
<evidence type="ECO:0000256" key="10">
    <source>
        <dbReference type="ARBA" id="ARBA00023136"/>
    </source>
</evidence>
<dbReference type="PANTHER" id="PTHR45713:SF6">
    <property type="entry name" value="F5_8 TYPE C DOMAIN-CONTAINING PROTEIN"/>
    <property type="match status" value="1"/>
</dbReference>
<keyword evidence="7" id="KW-0430">Lectin</keyword>
<feature type="region of interest" description="Disordered" evidence="14">
    <location>
        <begin position="856"/>
        <end position="897"/>
    </location>
</feature>
<dbReference type="Pfam" id="PF02958">
    <property type="entry name" value="EcKL"/>
    <property type="match status" value="1"/>
</dbReference>
<feature type="compositionally biased region" description="Acidic residues" evidence="14">
    <location>
        <begin position="994"/>
        <end position="1009"/>
    </location>
</feature>
<dbReference type="Pfam" id="PF15794">
    <property type="entry name" value="CCDC106"/>
    <property type="match status" value="1"/>
</dbReference>
<keyword evidence="18" id="KW-1185">Reference proteome</keyword>
<dbReference type="InterPro" id="IPR015897">
    <property type="entry name" value="CHK_kinase-like"/>
</dbReference>
<dbReference type="FunFam" id="3.10.20.90:FF:000046">
    <property type="entry name" value="Homocysteine-responsive endoplasmic reticulum-resident ubiquitin-like domain member 2 protein"/>
    <property type="match status" value="1"/>
</dbReference>
<dbReference type="SMART" id="SM00607">
    <property type="entry name" value="FTP"/>
    <property type="match status" value="2"/>
</dbReference>
<dbReference type="InterPro" id="IPR031591">
    <property type="entry name" value="CCDC106"/>
</dbReference>
<dbReference type="AlphaFoldDB" id="A0A498MUI7"/>
<dbReference type="SUPFAM" id="SSF54236">
    <property type="entry name" value="Ubiquitin-like"/>
    <property type="match status" value="1"/>
</dbReference>
<dbReference type="SMART" id="SM00587">
    <property type="entry name" value="CHK"/>
    <property type="match status" value="1"/>
</dbReference>
<evidence type="ECO:0000256" key="9">
    <source>
        <dbReference type="ARBA" id="ARBA00022989"/>
    </source>
</evidence>
<evidence type="ECO:0000313" key="17">
    <source>
        <dbReference type="EMBL" id="RXN20335.1"/>
    </source>
</evidence>
<dbReference type="GO" id="GO:0046872">
    <property type="term" value="F:metal ion binding"/>
    <property type="evidence" value="ECO:0007669"/>
    <property type="project" value="UniProtKB-KW"/>
</dbReference>
<keyword evidence="10 15" id="KW-0472">Membrane</keyword>
<evidence type="ECO:0000256" key="8">
    <source>
        <dbReference type="ARBA" id="ARBA00022837"/>
    </source>
</evidence>
<organism evidence="17 18">
    <name type="scientific">Labeo rohita</name>
    <name type="common">Indian major carp</name>
    <name type="synonym">Cyprinus rohita</name>
    <dbReference type="NCBI Taxonomy" id="84645"/>
    <lineage>
        <taxon>Eukaryota</taxon>
        <taxon>Metazoa</taxon>
        <taxon>Chordata</taxon>
        <taxon>Craniata</taxon>
        <taxon>Vertebrata</taxon>
        <taxon>Euteleostomi</taxon>
        <taxon>Actinopterygii</taxon>
        <taxon>Neopterygii</taxon>
        <taxon>Teleostei</taxon>
        <taxon>Ostariophysi</taxon>
        <taxon>Cypriniformes</taxon>
        <taxon>Cyprinidae</taxon>
        <taxon>Labeoninae</taxon>
        <taxon>Labeonini</taxon>
        <taxon>Labeo</taxon>
    </lineage>
</organism>
<evidence type="ECO:0000256" key="12">
    <source>
        <dbReference type="ARBA" id="ARBA00023230"/>
    </source>
</evidence>
<evidence type="ECO:0007829" key="19">
    <source>
        <dbReference type="PeptideAtlas" id="A0A498MUI7"/>
    </source>
</evidence>
<comment type="subunit">
    <text evidence="4">Homotrimer.</text>
</comment>
<gene>
    <name evidence="17" type="ORF">ROHU_025075</name>
</gene>
<keyword evidence="12" id="KW-0834">Unfolded protein response</keyword>
<keyword evidence="13" id="KW-0175">Coiled coil</keyword>
<feature type="transmembrane region" description="Helical" evidence="15">
    <location>
        <begin position="933"/>
        <end position="954"/>
    </location>
</feature>
<evidence type="ECO:0000256" key="2">
    <source>
        <dbReference type="ARBA" id="ARBA00004370"/>
    </source>
</evidence>
<keyword evidence="5 15" id="KW-0812">Transmembrane</keyword>
<keyword evidence="9 15" id="KW-1133">Transmembrane helix</keyword>
<name>A0A498MUI7_LABRO</name>
<feature type="region of interest" description="Disordered" evidence="14">
    <location>
        <begin position="991"/>
        <end position="1020"/>
    </location>
</feature>
<evidence type="ECO:0000256" key="5">
    <source>
        <dbReference type="ARBA" id="ARBA00022692"/>
    </source>
</evidence>
<dbReference type="InterPro" id="IPR004119">
    <property type="entry name" value="EcKL"/>
</dbReference>
<feature type="region of interest" description="Disordered" evidence="14">
    <location>
        <begin position="1"/>
        <end position="23"/>
    </location>
</feature>
<dbReference type="GO" id="GO:0006986">
    <property type="term" value="P:response to unfolded protein"/>
    <property type="evidence" value="ECO:0007669"/>
    <property type="project" value="UniProtKB-KW"/>
</dbReference>
<dbReference type="GO" id="GO:0042806">
    <property type="term" value="F:fucose binding"/>
    <property type="evidence" value="ECO:0007669"/>
    <property type="project" value="UniProtKB-ARBA"/>
</dbReference>
<evidence type="ECO:0000313" key="18">
    <source>
        <dbReference type="Proteomes" id="UP000290572"/>
    </source>
</evidence>
<dbReference type="SUPFAM" id="SSF56112">
    <property type="entry name" value="Protein kinase-like (PK-like)"/>
    <property type="match status" value="1"/>
</dbReference>
<feature type="coiled-coil region" evidence="13">
    <location>
        <begin position="54"/>
        <end position="81"/>
    </location>
</feature>
<reference evidence="17 18" key="1">
    <citation type="submission" date="2018-03" db="EMBL/GenBank/DDBJ databases">
        <title>Draft genome sequence of Rohu Carp (Labeo rohita).</title>
        <authorList>
            <person name="Das P."/>
            <person name="Kushwaha B."/>
            <person name="Joshi C.G."/>
            <person name="Kumar D."/>
            <person name="Nagpure N.S."/>
            <person name="Sahoo L."/>
            <person name="Das S.P."/>
            <person name="Bit A."/>
            <person name="Patnaik S."/>
            <person name="Meher P.K."/>
            <person name="Jayasankar P."/>
            <person name="Koringa P.G."/>
            <person name="Patel N.V."/>
            <person name="Hinsu A.T."/>
            <person name="Kumar R."/>
            <person name="Pandey M."/>
            <person name="Agarwal S."/>
            <person name="Srivastava S."/>
            <person name="Singh M."/>
            <person name="Iquebal M.A."/>
            <person name="Jaiswal S."/>
            <person name="Angadi U.B."/>
            <person name="Kumar N."/>
            <person name="Raza M."/>
            <person name="Shah T.M."/>
            <person name="Rai A."/>
            <person name="Jena J.K."/>
        </authorList>
    </citation>
    <scope>NUCLEOTIDE SEQUENCE [LARGE SCALE GENOMIC DNA]</scope>
    <source>
        <strain evidence="17">DASCIFA01</strain>
        <tissue evidence="17">Testis</tissue>
    </source>
</reference>
<dbReference type="GO" id="GO:0010185">
    <property type="term" value="P:regulation of cellular defense response"/>
    <property type="evidence" value="ECO:0007669"/>
    <property type="project" value="UniProtKB-ARBA"/>
</dbReference>
<dbReference type="Gene3D" id="3.10.20.90">
    <property type="entry name" value="Phosphatidylinositol 3-kinase Catalytic Subunit, Chain A, domain 1"/>
    <property type="match status" value="1"/>
</dbReference>
<dbReference type="InterPro" id="IPR006585">
    <property type="entry name" value="FTP1"/>
</dbReference>
<proteinExistence type="evidence at protein level"/>
<dbReference type="Proteomes" id="UP000290572">
    <property type="component" value="Unassembled WGS sequence"/>
</dbReference>
<feature type="compositionally biased region" description="Low complexity" evidence="14">
    <location>
        <begin position="761"/>
        <end position="779"/>
    </location>
</feature>
<dbReference type="GO" id="GO:0001868">
    <property type="term" value="P:regulation of complement activation, lectin pathway"/>
    <property type="evidence" value="ECO:0007669"/>
    <property type="project" value="UniProtKB-ARBA"/>
</dbReference>
<evidence type="ECO:0000259" key="16">
    <source>
        <dbReference type="PROSITE" id="PS50053"/>
    </source>
</evidence>